<sequence length="234" mass="24968">MKREATARSRTATPTNVVASSSPTALMRGSTSSPDLRSEAGGDSQMEAVVEVDADEVLSAIGEASGVVSTKGFIQFLRDIQVLDGSLTQDRARTLLEYLIPRPKLKESEDKKGQTVYGGDMEVDLVFSEFVEMLVACSALKDPNPFVPMKRRFEVFVRKEVVPAVSTILKDGNVLPSAARTTIGRRRGGIFTSGSMGGSGSNNGGAAPSSPRVKRSMSSANLTRSRSMTMGSKK</sequence>
<proteinExistence type="predicted"/>
<feature type="compositionally biased region" description="Polar residues" evidence="1">
    <location>
        <begin position="8"/>
        <end position="35"/>
    </location>
</feature>
<protein>
    <submittedName>
        <fullName evidence="2">Uncharacterized protein</fullName>
    </submittedName>
</protein>
<evidence type="ECO:0000256" key="1">
    <source>
        <dbReference type="SAM" id="MobiDB-lite"/>
    </source>
</evidence>
<organism evidence="2">
    <name type="scientific">Palpitomonas bilix</name>
    <dbReference type="NCBI Taxonomy" id="652834"/>
    <lineage>
        <taxon>Eukaryota</taxon>
        <taxon>Eukaryota incertae sedis</taxon>
    </lineage>
</organism>
<gene>
    <name evidence="2" type="ORF">PBIL07802_LOCUS288</name>
</gene>
<evidence type="ECO:0000313" key="2">
    <source>
        <dbReference type="EMBL" id="CAE0238147.1"/>
    </source>
</evidence>
<accession>A0A7S3CUX9</accession>
<feature type="compositionally biased region" description="Polar residues" evidence="1">
    <location>
        <begin position="216"/>
        <end position="234"/>
    </location>
</feature>
<dbReference type="AlphaFoldDB" id="A0A7S3CUX9"/>
<feature type="region of interest" description="Disordered" evidence="1">
    <location>
        <begin position="186"/>
        <end position="234"/>
    </location>
</feature>
<dbReference type="EMBL" id="HBIB01000459">
    <property type="protein sequence ID" value="CAE0238147.1"/>
    <property type="molecule type" value="Transcribed_RNA"/>
</dbReference>
<feature type="region of interest" description="Disordered" evidence="1">
    <location>
        <begin position="1"/>
        <end position="42"/>
    </location>
</feature>
<reference evidence="2" key="1">
    <citation type="submission" date="2021-01" db="EMBL/GenBank/DDBJ databases">
        <authorList>
            <person name="Corre E."/>
            <person name="Pelletier E."/>
            <person name="Niang G."/>
            <person name="Scheremetjew M."/>
            <person name="Finn R."/>
            <person name="Kale V."/>
            <person name="Holt S."/>
            <person name="Cochrane G."/>
            <person name="Meng A."/>
            <person name="Brown T."/>
            <person name="Cohen L."/>
        </authorList>
    </citation>
    <scope>NUCLEOTIDE SEQUENCE</scope>
    <source>
        <strain evidence="2">NIES-2562</strain>
    </source>
</reference>
<name>A0A7S3CUX9_9EUKA</name>